<name>A0ACC0YTG7_9ROSI</name>
<proteinExistence type="predicted"/>
<accession>A0ACC0YTG7</accession>
<evidence type="ECO:0000313" key="2">
    <source>
        <dbReference type="Proteomes" id="UP001163603"/>
    </source>
</evidence>
<sequence length="619" mass="69581">MHSSNSKKWVDLSEKTKFRFSISLGNLSKPISVGETARTWDTCARAVFLEYAQVIGAEWFKNRDFITMKNVVLIRTIANRYAFQLQLCDARNPLSFSIARTVHAHMICYGFKPHGHILNRLIDIYCKSSKLINARRLFDEIPQQDVVSRTTLITAYSASGNLNMCREIFSKTPLNLRDTVFYNAMITAYSHNNDGLAAIVLFRDMMRDDFRPDNFTFTSVLSALGLIADEEYGCMQMHSAVVKSGAGLFTSVLNALVSVYVKCASSPFVSSVSLMSMARKVYDEMPERDELSWTTMITGYVKNGDLDLAREFLDRMSEKVGVAWNAMMSGYVHQEYYQEALEIFRKMLSLGIQLDEFTYTSVISACSNAGLLRFGKEVHAYFLKMEAKPTQEFSLPVNNALVTLYWKCGKVDKARDIFNQMPVKDLVSWNGILSAYVSVGRIDEAKSFFGEMKEKNLLTWTVMISGLAQNGLGEDGLKLFSQMRLEGCEPCDYAFAGAITSSAVLGALENGRQLHAQLVRFGYESSLSAGNALITMYARCGLVEAANCLFRTMPFVRSHVIKMLITLKRVGPAALGTPELRSLYRFVQQTLSFRYSGFEVSLTPLENDDLKPAVTAERR</sequence>
<dbReference type="Proteomes" id="UP001163603">
    <property type="component" value="Chromosome 4"/>
</dbReference>
<comment type="caution">
    <text evidence="1">The sequence shown here is derived from an EMBL/GenBank/DDBJ whole genome shotgun (WGS) entry which is preliminary data.</text>
</comment>
<protein>
    <submittedName>
        <fullName evidence="1">Uncharacterized protein</fullName>
    </submittedName>
</protein>
<reference evidence="2" key="1">
    <citation type="journal article" date="2023" name="G3 (Bethesda)">
        <title>Genome assembly and association tests identify interacting loci associated with vigor, precocity, and sex in interspecific pistachio rootstocks.</title>
        <authorList>
            <person name="Palmer W."/>
            <person name="Jacygrad E."/>
            <person name="Sagayaradj S."/>
            <person name="Cavanaugh K."/>
            <person name="Han R."/>
            <person name="Bertier L."/>
            <person name="Beede B."/>
            <person name="Kafkas S."/>
            <person name="Golino D."/>
            <person name="Preece J."/>
            <person name="Michelmore R."/>
        </authorList>
    </citation>
    <scope>NUCLEOTIDE SEQUENCE [LARGE SCALE GENOMIC DNA]</scope>
</reference>
<gene>
    <name evidence="1" type="ORF">Pint_18434</name>
</gene>
<organism evidence="1 2">
    <name type="scientific">Pistacia integerrima</name>
    <dbReference type="NCBI Taxonomy" id="434235"/>
    <lineage>
        <taxon>Eukaryota</taxon>
        <taxon>Viridiplantae</taxon>
        <taxon>Streptophyta</taxon>
        <taxon>Embryophyta</taxon>
        <taxon>Tracheophyta</taxon>
        <taxon>Spermatophyta</taxon>
        <taxon>Magnoliopsida</taxon>
        <taxon>eudicotyledons</taxon>
        <taxon>Gunneridae</taxon>
        <taxon>Pentapetalae</taxon>
        <taxon>rosids</taxon>
        <taxon>malvids</taxon>
        <taxon>Sapindales</taxon>
        <taxon>Anacardiaceae</taxon>
        <taxon>Pistacia</taxon>
    </lineage>
</organism>
<evidence type="ECO:0000313" key="1">
    <source>
        <dbReference type="EMBL" id="KAJ0041978.1"/>
    </source>
</evidence>
<dbReference type="EMBL" id="CM047739">
    <property type="protein sequence ID" value="KAJ0041978.1"/>
    <property type="molecule type" value="Genomic_DNA"/>
</dbReference>
<keyword evidence="2" id="KW-1185">Reference proteome</keyword>